<reference evidence="1" key="2">
    <citation type="journal article" date="2023" name="Microorganisms">
        <title>Isolation and Genomic Characteristics of Cat-Borne Campylobacter felis sp. nov. and Sheep-Borne Campylobacter ovis sp. nov.</title>
        <authorList>
            <person name="Wang H."/>
            <person name="Li Y."/>
            <person name="Gu Y."/>
            <person name="Zhou G."/>
            <person name="Chen X."/>
            <person name="Zhang X."/>
            <person name="Shao Z."/>
            <person name="Zhang J."/>
            <person name="Zhang M."/>
        </authorList>
    </citation>
    <scope>NUCLEOTIDE SEQUENCE</scope>
    <source>
        <strain evidence="1">XJK33-1</strain>
    </source>
</reference>
<dbReference type="EMBL" id="JANURU010000016">
    <property type="protein sequence ID" value="MDL0147470.1"/>
    <property type="molecule type" value="Genomic_DNA"/>
</dbReference>
<dbReference type="Proteomes" id="UP001176223">
    <property type="component" value="Unassembled WGS sequence"/>
</dbReference>
<protein>
    <submittedName>
        <fullName evidence="1">Uncharacterized protein</fullName>
    </submittedName>
</protein>
<sequence>MNMKRFDNIKQEYLYKDERGRLEGLLAKCLRLGIKLYIEESDFKKYENDLYKHSGHPLYTPKYLINGVPLRRYLKENNINLKVEFVRGRLARGWTLEEAITIPKSDTRFKKRKPIRAMVKHKKSVVFHTKSKGFTSDGIESYKRAFKKINKS</sequence>
<accession>A0ABT7I599</accession>
<name>A0ABT7I599_9BACT</name>
<reference evidence="1" key="1">
    <citation type="submission" date="2022-08" db="EMBL/GenBank/DDBJ databases">
        <authorList>
            <person name="Wang H."/>
        </authorList>
    </citation>
    <scope>NUCLEOTIDE SEQUENCE</scope>
    <source>
        <strain evidence="1">XJK33-1</strain>
    </source>
</reference>
<evidence type="ECO:0000313" key="2">
    <source>
        <dbReference type="Proteomes" id="UP001176223"/>
    </source>
</evidence>
<keyword evidence="2" id="KW-1185">Reference proteome</keyword>
<dbReference type="RefSeq" id="WP_289774212.1">
    <property type="nucleotide sequence ID" value="NZ_JANURU010000016.1"/>
</dbReference>
<gene>
    <name evidence="1" type="ORF">NYG95_07610</name>
</gene>
<comment type="caution">
    <text evidence="1">The sequence shown here is derived from an EMBL/GenBank/DDBJ whole genome shotgun (WGS) entry which is preliminary data.</text>
</comment>
<proteinExistence type="predicted"/>
<evidence type="ECO:0000313" key="1">
    <source>
        <dbReference type="EMBL" id="MDL0147470.1"/>
    </source>
</evidence>
<organism evidence="1 2">
    <name type="scientific">Campylobacter felis</name>
    <dbReference type="NCBI Taxonomy" id="2974565"/>
    <lineage>
        <taxon>Bacteria</taxon>
        <taxon>Pseudomonadati</taxon>
        <taxon>Campylobacterota</taxon>
        <taxon>Epsilonproteobacteria</taxon>
        <taxon>Campylobacterales</taxon>
        <taxon>Campylobacteraceae</taxon>
        <taxon>Campylobacter</taxon>
    </lineage>
</organism>